<dbReference type="GO" id="GO:0006310">
    <property type="term" value="P:DNA recombination"/>
    <property type="evidence" value="ECO:0007669"/>
    <property type="project" value="UniProtKB-KW"/>
</dbReference>
<reference evidence="4 5" key="1">
    <citation type="submission" date="2019-08" db="EMBL/GenBank/DDBJ databases">
        <title>Paraburkholderia sp. DCY113.</title>
        <authorList>
            <person name="Kang J."/>
        </authorList>
    </citation>
    <scope>NUCLEOTIDE SEQUENCE [LARGE SCALE GENOMIC DNA]</scope>
    <source>
        <strain evidence="4 5">DCY113</strain>
    </source>
</reference>
<comment type="caution">
    <text evidence="4">The sequence shown here is derived from an EMBL/GenBank/DDBJ whole genome shotgun (WGS) entry which is preliminary data.</text>
</comment>
<evidence type="ECO:0000259" key="3">
    <source>
        <dbReference type="PROSITE" id="PS51898"/>
    </source>
</evidence>
<dbReference type="InterPro" id="IPR002104">
    <property type="entry name" value="Integrase_catalytic"/>
</dbReference>
<dbReference type="Gene3D" id="1.10.443.10">
    <property type="entry name" value="Intergrase catalytic core"/>
    <property type="match status" value="1"/>
</dbReference>
<organism evidence="4 5">
    <name type="scientific">Paraburkholderia panacisoli</name>
    <dbReference type="NCBI Taxonomy" id="2603818"/>
    <lineage>
        <taxon>Bacteria</taxon>
        <taxon>Pseudomonadati</taxon>
        <taxon>Pseudomonadota</taxon>
        <taxon>Betaproteobacteria</taxon>
        <taxon>Burkholderiales</taxon>
        <taxon>Burkholderiaceae</taxon>
        <taxon>Paraburkholderia</taxon>
    </lineage>
</organism>
<dbReference type="GO" id="GO:0015074">
    <property type="term" value="P:DNA integration"/>
    <property type="evidence" value="ECO:0007669"/>
    <property type="project" value="InterPro"/>
</dbReference>
<dbReference type="InterPro" id="IPR013762">
    <property type="entry name" value="Integrase-like_cat_sf"/>
</dbReference>
<evidence type="ECO:0000313" key="4">
    <source>
        <dbReference type="EMBL" id="KAA1014930.1"/>
    </source>
</evidence>
<dbReference type="SUPFAM" id="SSF56349">
    <property type="entry name" value="DNA breaking-rejoining enzymes"/>
    <property type="match status" value="1"/>
</dbReference>
<keyword evidence="1" id="KW-0233">DNA recombination</keyword>
<name>A0A5B0HIG2_9BURK</name>
<sequence>MSVRYAVKNVVFESGERFAFLVDRRTGLPEFDVTVFTLVEFRQRDRASATIEQVLRSIKVFVLFCDLQEIVLEERLRDGRLLEMGEVDALAQLCRLPLDLIESRAEEGLVDSSASRKLIASLETYRARSKAPNREVAGDSAGVRVRYIRQYLKWRVDRHLLSLSTRHPTHAALSLAKDVVIPALDARVAAAKGRNSANARTGLSEEAQTRLWEVIEPDSQQNPWTGRHTKVRNALIVRWFMGLGVRRGELLGVKLSDVDLRKNEVFIARRPDDKVDPRAHQPNTKTHDRQLVLSDDLARRTQAYIIEVRREIAGARKHPFLFVANGGQPLSLRGLNKIFSVLRQRCPDLPEEVFPHAIRHTWNDNFSKTMDEQGETSEHEKKMRSRLMGWNPSSETADTYNKRHIERKSKKASIELQQKMVIPSDES</sequence>
<evidence type="ECO:0000256" key="2">
    <source>
        <dbReference type="SAM" id="MobiDB-lite"/>
    </source>
</evidence>
<accession>A0A5B0HIG2</accession>
<dbReference type="InterPro" id="IPR011010">
    <property type="entry name" value="DNA_brk_join_enz"/>
</dbReference>
<dbReference type="CDD" id="cd00397">
    <property type="entry name" value="DNA_BRE_C"/>
    <property type="match status" value="1"/>
</dbReference>
<dbReference type="Pfam" id="PF00589">
    <property type="entry name" value="Phage_integrase"/>
    <property type="match status" value="1"/>
</dbReference>
<gene>
    <name evidence="4" type="ORF">FVF58_03125</name>
</gene>
<feature type="domain" description="Tyr recombinase" evidence="3">
    <location>
        <begin position="198"/>
        <end position="413"/>
    </location>
</feature>
<dbReference type="GO" id="GO:0003677">
    <property type="term" value="F:DNA binding"/>
    <property type="evidence" value="ECO:0007669"/>
    <property type="project" value="InterPro"/>
</dbReference>
<keyword evidence="5" id="KW-1185">Reference proteome</keyword>
<proteinExistence type="predicted"/>
<evidence type="ECO:0000313" key="5">
    <source>
        <dbReference type="Proteomes" id="UP000325273"/>
    </source>
</evidence>
<dbReference type="RefSeq" id="WP_149668464.1">
    <property type="nucleotide sequence ID" value="NZ_VTUZ01000002.1"/>
</dbReference>
<dbReference type="Proteomes" id="UP000325273">
    <property type="component" value="Unassembled WGS sequence"/>
</dbReference>
<protein>
    <submittedName>
        <fullName evidence="4">Tyrosine-type recombinase/integrase</fullName>
    </submittedName>
</protein>
<dbReference type="AlphaFoldDB" id="A0A5B0HIG2"/>
<feature type="compositionally biased region" description="Basic residues" evidence="2">
    <location>
        <begin position="402"/>
        <end position="411"/>
    </location>
</feature>
<evidence type="ECO:0000256" key="1">
    <source>
        <dbReference type="ARBA" id="ARBA00023172"/>
    </source>
</evidence>
<dbReference type="PROSITE" id="PS51898">
    <property type="entry name" value="TYR_RECOMBINASE"/>
    <property type="match status" value="1"/>
</dbReference>
<dbReference type="EMBL" id="VTUZ01000002">
    <property type="protein sequence ID" value="KAA1014930.1"/>
    <property type="molecule type" value="Genomic_DNA"/>
</dbReference>
<feature type="region of interest" description="Disordered" evidence="2">
    <location>
        <begin position="369"/>
        <end position="427"/>
    </location>
</feature>